<dbReference type="InterPro" id="IPR003663">
    <property type="entry name" value="Sugar/inositol_transpt"/>
</dbReference>
<evidence type="ECO:0000256" key="4">
    <source>
        <dbReference type="ARBA" id="ARBA00022692"/>
    </source>
</evidence>
<dbReference type="PROSITE" id="PS50850">
    <property type="entry name" value="MFS"/>
    <property type="match status" value="1"/>
</dbReference>
<dbReference type="InterPro" id="IPR050360">
    <property type="entry name" value="MFS_Sugar_Transporters"/>
</dbReference>
<evidence type="ECO:0000313" key="10">
    <source>
        <dbReference type="EMBL" id="KAE9968915.1"/>
    </source>
</evidence>
<keyword evidence="6 8" id="KW-0472">Membrane</keyword>
<keyword evidence="7" id="KW-0325">Glycoprotein</keyword>
<keyword evidence="3" id="KW-0813">Transport</keyword>
<feature type="transmembrane region" description="Helical" evidence="8">
    <location>
        <begin position="777"/>
        <end position="800"/>
    </location>
</feature>
<feature type="transmembrane region" description="Helical" evidence="8">
    <location>
        <begin position="66"/>
        <end position="87"/>
    </location>
</feature>
<reference evidence="10 11" key="1">
    <citation type="submission" date="2018-12" db="EMBL/GenBank/DDBJ databases">
        <title>Venturia inaequalis Genome Resource.</title>
        <authorList>
            <person name="Lichtner F.J."/>
        </authorList>
    </citation>
    <scope>NUCLEOTIDE SEQUENCE [LARGE SCALE GENOMIC DNA]</scope>
    <source>
        <strain evidence="10 11">120213</strain>
    </source>
</reference>
<dbReference type="Pfam" id="PF00083">
    <property type="entry name" value="Sugar_tr"/>
    <property type="match status" value="1"/>
</dbReference>
<dbReference type="PROSITE" id="PS00216">
    <property type="entry name" value="SUGAR_TRANSPORT_1"/>
    <property type="match status" value="2"/>
</dbReference>
<feature type="transmembrane region" description="Helical" evidence="8">
    <location>
        <begin position="688"/>
        <end position="710"/>
    </location>
</feature>
<feature type="transmembrane region" description="Helical" evidence="8">
    <location>
        <begin position="94"/>
        <end position="113"/>
    </location>
</feature>
<comment type="similarity">
    <text evidence="2">Belongs to the major facilitator superfamily. Sugar transporter (TC 2.A.1.1) family.</text>
</comment>
<dbReference type="InterPro" id="IPR036259">
    <property type="entry name" value="MFS_trans_sf"/>
</dbReference>
<dbReference type="EMBL" id="WNWS01000387">
    <property type="protein sequence ID" value="KAE9968915.1"/>
    <property type="molecule type" value="Genomic_DNA"/>
</dbReference>
<feature type="transmembrane region" description="Helical" evidence="8">
    <location>
        <begin position="440"/>
        <end position="458"/>
    </location>
</feature>
<dbReference type="GO" id="GO:0010255">
    <property type="term" value="P:glucose mediated signaling pathway"/>
    <property type="evidence" value="ECO:0007669"/>
    <property type="project" value="UniProtKB-ARBA"/>
</dbReference>
<feature type="transmembrane region" description="Helical" evidence="8">
    <location>
        <begin position="369"/>
        <end position="393"/>
    </location>
</feature>
<dbReference type="AlphaFoldDB" id="A0A8H3UF85"/>
<keyword evidence="4 8" id="KW-0812">Transmembrane</keyword>
<evidence type="ECO:0000313" key="11">
    <source>
        <dbReference type="Proteomes" id="UP000447873"/>
    </source>
</evidence>
<dbReference type="GO" id="GO:0005351">
    <property type="term" value="F:carbohydrate:proton symporter activity"/>
    <property type="evidence" value="ECO:0007669"/>
    <property type="project" value="TreeGrafter"/>
</dbReference>
<feature type="transmembrane region" description="Helical" evidence="8">
    <location>
        <begin position="337"/>
        <end position="357"/>
    </location>
</feature>
<dbReference type="GO" id="GO:0005886">
    <property type="term" value="C:plasma membrane"/>
    <property type="evidence" value="ECO:0007669"/>
    <property type="project" value="UniProtKB-ARBA"/>
</dbReference>
<evidence type="ECO:0000259" key="9">
    <source>
        <dbReference type="PROSITE" id="PS50850"/>
    </source>
</evidence>
<evidence type="ECO:0000256" key="8">
    <source>
        <dbReference type="SAM" id="Phobius"/>
    </source>
</evidence>
<sequence>MVKVMLKAPPGHAGKSWPAVMLGLFVAFGGVLFGYDTGTISGIIAMPYWLREFTSDGKTLTASDSSLIVSILSAGTFFGALLAAPLADMFGRRIGLMFSAGVIFNLGVVLQAASTSQPLFIAGRCIAGLGVGLVSVIIPMYQSETAPKWIRGTIVGAYQLAITIGLFLAAIVNNATKDRNDTGSYRIPISIQFLWSLILVIGLIFLPETPRYLIKMNRREKAVHALGRIRRLPPDHPSIEEEISEIAANHAYEMSLGQVAYTDCFKGTVGKRLFTGCALQSLQQLTGVNFIFYYGTQYFKNAGFKDPFIIQVITNCVNVASTFPGLYLVEKLGRRNLLLLGAIGMCVCQYIVAIVGTTTAATNLAAQNASIAFVCIYIYFFASTWGPVAWVVTGELFPLKVRAKCLSMTTASNWLLNWAIAYSTPYMVDEKYANLKSKVFFVWGSCCFVCIAFVYFFIYETKGLTLEEVDELYGIVGKAWQSKKFRPAVKFADVEKEGIGGRGESLADYARRRSSITRQLGAGGATPADAPVLGHEKPGVVHHNGSLSNTISYVYDLRNPLGRKGAHSLVQPVALFLPVFLLPLCVVIYYTLAKILPTIAAASAASPSSYAPLPLSDLESDAHSSPAKPREPSVFRPDLTIRPMLSQLMSLRTQYRYLSFFRGIGIQVSIEVFEYIGIAMSRIIADKLYFGHILSVVLQLCWTLALVQLYALWTHTVLTHPSSKSLRQRILPFTFTLRATGLSLVLVTASRLLITYVLVSLMGINITAPIFNPYKPVLGIMYAVGLSIMAVAQMPAYIILVRTHASLLPPEEKPIFPLDEALVGGGKNGERRATDFKEACTSLGWDGWKRLGMLYGQVSALAMLYNGALFWLNLRVALYLVQLKNGTL</sequence>
<dbReference type="GO" id="GO:0005536">
    <property type="term" value="F:D-glucose binding"/>
    <property type="evidence" value="ECO:0007669"/>
    <property type="project" value="UniProtKB-ARBA"/>
</dbReference>
<feature type="domain" description="Major facilitator superfamily (MFS) profile" evidence="9">
    <location>
        <begin position="22"/>
        <end position="462"/>
    </location>
</feature>
<dbReference type="PRINTS" id="PR00171">
    <property type="entry name" value="SUGRTRNSPORT"/>
</dbReference>
<evidence type="ECO:0000256" key="5">
    <source>
        <dbReference type="ARBA" id="ARBA00022989"/>
    </source>
</evidence>
<dbReference type="InterPro" id="IPR020846">
    <property type="entry name" value="MFS_dom"/>
</dbReference>
<feature type="transmembrane region" description="Helical" evidence="8">
    <location>
        <begin position="21"/>
        <end position="46"/>
    </location>
</feature>
<feature type="transmembrane region" description="Helical" evidence="8">
    <location>
        <begin position="752"/>
        <end position="771"/>
    </location>
</feature>
<evidence type="ECO:0000256" key="2">
    <source>
        <dbReference type="ARBA" id="ARBA00010992"/>
    </source>
</evidence>
<dbReference type="PANTHER" id="PTHR48022:SF17">
    <property type="entry name" value="HEXOSE TRANSPORTER"/>
    <property type="match status" value="1"/>
</dbReference>
<dbReference type="PANTHER" id="PTHR48022">
    <property type="entry name" value="PLASTIDIC GLUCOSE TRANSPORTER 4"/>
    <property type="match status" value="1"/>
</dbReference>
<name>A0A8H3UF85_VENIN</name>
<dbReference type="InterPro" id="IPR005829">
    <property type="entry name" value="Sugar_transporter_CS"/>
</dbReference>
<dbReference type="PROSITE" id="PS00217">
    <property type="entry name" value="SUGAR_TRANSPORT_2"/>
    <property type="match status" value="1"/>
</dbReference>
<comment type="subcellular location">
    <subcellularLocation>
        <location evidence="1">Membrane</location>
        <topology evidence="1">Multi-pass membrane protein</topology>
    </subcellularLocation>
</comment>
<organism evidence="10 11">
    <name type="scientific">Venturia inaequalis</name>
    <name type="common">Apple scab fungus</name>
    <dbReference type="NCBI Taxonomy" id="5025"/>
    <lineage>
        <taxon>Eukaryota</taxon>
        <taxon>Fungi</taxon>
        <taxon>Dikarya</taxon>
        <taxon>Ascomycota</taxon>
        <taxon>Pezizomycotina</taxon>
        <taxon>Dothideomycetes</taxon>
        <taxon>Pleosporomycetidae</taxon>
        <taxon>Venturiales</taxon>
        <taxon>Venturiaceae</taxon>
        <taxon>Venturia</taxon>
    </lineage>
</organism>
<feature type="transmembrane region" description="Helical" evidence="8">
    <location>
        <begin position="119"/>
        <end position="141"/>
    </location>
</feature>
<feature type="transmembrane region" description="Helical" evidence="8">
    <location>
        <begin position="858"/>
        <end position="881"/>
    </location>
</feature>
<evidence type="ECO:0000256" key="3">
    <source>
        <dbReference type="ARBA" id="ARBA00022448"/>
    </source>
</evidence>
<accession>A0A8H3UF85</accession>
<protein>
    <recommendedName>
        <fullName evidence="9">Major facilitator superfamily (MFS) profile domain-containing protein</fullName>
    </recommendedName>
</protein>
<gene>
    <name evidence="10" type="ORF">EG328_007181</name>
</gene>
<keyword evidence="5 8" id="KW-1133">Transmembrane helix</keyword>
<feature type="transmembrane region" description="Helical" evidence="8">
    <location>
        <begin position="573"/>
        <end position="592"/>
    </location>
</feature>
<evidence type="ECO:0000256" key="7">
    <source>
        <dbReference type="ARBA" id="ARBA00023180"/>
    </source>
</evidence>
<dbReference type="CDD" id="cd17356">
    <property type="entry name" value="MFS_HXT"/>
    <property type="match status" value="1"/>
</dbReference>
<feature type="transmembrane region" description="Helical" evidence="8">
    <location>
        <begin position="185"/>
        <end position="206"/>
    </location>
</feature>
<proteinExistence type="inferred from homology"/>
<comment type="caution">
    <text evidence="10">The sequence shown here is derived from an EMBL/GenBank/DDBJ whole genome shotgun (WGS) entry which is preliminary data.</text>
</comment>
<feature type="transmembrane region" description="Helical" evidence="8">
    <location>
        <begin position="153"/>
        <end position="173"/>
    </location>
</feature>
<dbReference type="InterPro" id="IPR005828">
    <property type="entry name" value="MFS_sugar_transport-like"/>
</dbReference>
<dbReference type="FunFam" id="1.20.1250.20:FF:000115">
    <property type="entry name" value="High-affinity glucose transporter"/>
    <property type="match status" value="1"/>
</dbReference>
<dbReference type="Gene3D" id="1.20.1250.20">
    <property type="entry name" value="MFS general substrate transporter like domains"/>
    <property type="match status" value="1"/>
</dbReference>
<dbReference type="NCBIfam" id="TIGR00879">
    <property type="entry name" value="SP"/>
    <property type="match status" value="1"/>
</dbReference>
<dbReference type="SUPFAM" id="SSF103473">
    <property type="entry name" value="MFS general substrate transporter"/>
    <property type="match status" value="1"/>
</dbReference>
<evidence type="ECO:0000256" key="1">
    <source>
        <dbReference type="ARBA" id="ARBA00004141"/>
    </source>
</evidence>
<evidence type="ECO:0000256" key="6">
    <source>
        <dbReference type="ARBA" id="ARBA00023136"/>
    </source>
</evidence>
<dbReference type="Proteomes" id="UP000447873">
    <property type="component" value="Unassembled WGS sequence"/>
</dbReference>